<dbReference type="AlphaFoldDB" id="A0A2S0WEY1"/>
<evidence type="ECO:0000313" key="2">
    <source>
        <dbReference type="Proteomes" id="UP000244754"/>
    </source>
</evidence>
<dbReference type="Proteomes" id="UP000244754">
    <property type="component" value="Chromosome"/>
</dbReference>
<sequence>MYNVKYDQQTRERALRLDHEALGEGGTSKAGTCRKIGAMLDINPATLHNWIRRAENKAQADKTASEADKDAERAQLRRENAIEGSRRALDVGLRLFRPSGSRPHTHIVVDFLHVQRRL</sequence>
<dbReference type="InterPro" id="IPR036388">
    <property type="entry name" value="WH-like_DNA-bd_sf"/>
</dbReference>
<proteinExistence type="predicted"/>
<dbReference type="InterPro" id="IPR009057">
    <property type="entry name" value="Homeodomain-like_sf"/>
</dbReference>
<evidence type="ECO:0000313" key="1">
    <source>
        <dbReference type="EMBL" id="AWB84284.1"/>
    </source>
</evidence>
<gene>
    <name evidence="1" type="ORF">C3E79_07150</name>
</gene>
<dbReference type="GO" id="GO:0004803">
    <property type="term" value="F:transposase activity"/>
    <property type="evidence" value="ECO:0007669"/>
    <property type="project" value="InterPro"/>
</dbReference>
<name>A0A2S0WEY1_9CORY</name>
<dbReference type="Pfam" id="PF01527">
    <property type="entry name" value="HTH_Tnp_1"/>
    <property type="match status" value="1"/>
</dbReference>
<dbReference type="GO" id="GO:0006313">
    <property type="term" value="P:DNA transposition"/>
    <property type="evidence" value="ECO:0007669"/>
    <property type="project" value="InterPro"/>
</dbReference>
<keyword evidence="2" id="KW-1185">Reference proteome</keyword>
<protein>
    <submittedName>
        <fullName evidence="1">Uncharacterized protein</fullName>
    </submittedName>
</protein>
<dbReference type="GO" id="GO:0003677">
    <property type="term" value="F:DNA binding"/>
    <property type="evidence" value="ECO:0007669"/>
    <property type="project" value="InterPro"/>
</dbReference>
<dbReference type="SUPFAM" id="SSF46689">
    <property type="entry name" value="Homeodomain-like"/>
    <property type="match status" value="1"/>
</dbReference>
<dbReference type="Gene3D" id="1.10.10.10">
    <property type="entry name" value="Winged helix-like DNA-binding domain superfamily/Winged helix DNA-binding domain"/>
    <property type="match status" value="1"/>
</dbReference>
<dbReference type="RefSeq" id="WP_108404293.1">
    <property type="nucleotide sequence ID" value="NZ_CP026948.1"/>
</dbReference>
<dbReference type="EMBL" id="CP026948">
    <property type="protein sequence ID" value="AWB84284.1"/>
    <property type="molecule type" value="Genomic_DNA"/>
</dbReference>
<accession>A0A2S0WEY1</accession>
<dbReference type="KEGG" id="clia:C3E79_07150"/>
<dbReference type="InterPro" id="IPR002514">
    <property type="entry name" value="Transposase_8"/>
</dbReference>
<organism evidence="1 2">
    <name type="scientific">Corynebacterium liangguodongii</name>
    <dbReference type="NCBI Taxonomy" id="2079535"/>
    <lineage>
        <taxon>Bacteria</taxon>
        <taxon>Bacillati</taxon>
        <taxon>Actinomycetota</taxon>
        <taxon>Actinomycetes</taxon>
        <taxon>Mycobacteriales</taxon>
        <taxon>Corynebacteriaceae</taxon>
        <taxon>Corynebacterium</taxon>
    </lineage>
</organism>
<dbReference type="OrthoDB" id="4281720at2"/>
<reference evidence="2" key="1">
    <citation type="submission" date="2018-01" db="EMBL/GenBank/DDBJ databases">
        <authorList>
            <person name="Li J."/>
        </authorList>
    </citation>
    <scope>NUCLEOTIDE SEQUENCE [LARGE SCALE GENOMIC DNA]</scope>
    <source>
        <strain evidence="2">2184</strain>
    </source>
</reference>